<dbReference type="Pfam" id="PF07939">
    <property type="entry name" value="DUF1685"/>
    <property type="match status" value="1"/>
</dbReference>
<protein>
    <submittedName>
        <fullName evidence="1">Uncharacterized protein</fullName>
    </submittedName>
</protein>
<keyword evidence="2" id="KW-1185">Reference proteome</keyword>
<gene>
    <name evidence="1" type="ORF">QN277_001407</name>
</gene>
<dbReference type="PANTHER" id="PTHR31865">
    <property type="entry name" value="OSJNBA0071G03.3 PROTEIN"/>
    <property type="match status" value="1"/>
</dbReference>
<evidence type="ECO:0000313" key="2">
    <source>
        <dbReference type="Proteomes" id="UP001293593"/>
    </source>
</evidence>
<comment type="caution">
    <text evidence="1">The sequence shown here is derived from an EMBL/GenBank/DDBJ whole genome shotgun (WGS) entry which is preliminary data.</text>
</comment>
<dbReference type="EMBL" id="JAWXYG010000001">
    <property type="protein sequence ID" value="KAK4284599.1"/>
    <property type="molecule type" value="Genomic_DNA"/>
</dbReference>
<sequence length="153" mass="17137">MSKPPHAPPRLLYKQQSWSPDLLREEAWERRKVNKVTGGHHRHTKSLSEDDLEELKACIELGFGFDSPELDPKLSDTIPALEFYHAVNKQYNHSLPRSLAFDGGDAGNSGTVIDPGDDLGERKTKLRQWAQVVACAVRQSSSSCHAIRDHVDP</sequence>
<dbReference type="AlphaFoldDB" id="A0AAE1TI93"/>
<accession>A0AAE1TI93</accession>
<dbReference type="InterPro" id="IPR012881">
    <property type="entry name" value="DUF1685"/>
</dbReference>
<dbReference type="PANTHER" id="PTHR31865:SF22">
    <property type="entry name" value="DUF1685 FAMILY PROTEIN"/>
    <property type="match status" value="1"/>
</dbReference>
<evidence type="ECO:0000313" key="1">
    <source>
        <dbReference type="EMBL" id="KAK4284599.1"/>
    </source>
</evidence>
<reference evidence="1" key="1">
    <citation type="submission" date="2023-10" db="EMBL/GenBank/DDBJ databases">
        <title>Chromosome-level genome of the transformable northern wattle, Acacia crassicarpa.</title>
        <authorList>
            <person name="Massaro I."/>
            <person name="Sinha N.R."/>
            <person name="Poethig S."/>
            <person name="Leichty A.R."/>
        </authorList>
    </citation>
    <scope>NUCLEOTIDE SEQUENCE</scope>
    <source>
        <strain evidence="1">Acra3RX</strain>
        <tissue evidence="1">Leaf</tissue>
    </source>
</reference>
<proteinExistence type="predicted"/>
<name>A0AAE1TI93_9FABA</name>
<dbReference type="Proteomes" id="UP001293593">
    <property type="component" value="Unassembled WGS sequence"/>
</dbReference>
<organism evidence="1 2">
    <name type="scientific">Acacia crassicarpa</name>
    <name type="common">northern wattle</name>
    <dbReference type="NCBI Taxonomy" id="499986"/>
    <lineage>
        <taxon>Eukaryota</taxon>
        <taxon>Viridiplantae</taxon>
        <taxon>Streptophyta</taxon>
        <taxon>Embryophyta</taxon>
        <taxon>Tracheophyta</taxon>
        <taxon>Spermatophyta</taxon>
        <taxon>Magnoliopsida</taxon>
        <taxon>eudicotyledons</taxon>
        <taxon>Gunneridae</taxon>
        <taxon>Pentapetalae</taxon>
        <taxon>rosids</taxon>
        <taxon>fabids</taxon>
        <taxon>Fabales</taxon>
        <taxon>Fabaceae</taxon>
        <taxon>Caesalpinioideae</taxon>
        <taxon>mimosoid clade</taxon>
        <taxon>Acacieae</taxon>
        <taxon>Acacia</taxon>
    </lineage>
</organism>